<evidence type="ECO:0000256" key="4">
    <source>
        <dbReference type="ARBA" id="ARBA00022980"/>
    </source>
</evidence>
<sequence>MMSNRVTKLVLGSYLPPLRVISKSRMLIGPESCNLFNCRENAFIHTSSHSHPCYVGSNWRKSRGLSANPNAYGPLTDGPDYSFIDGRPTPPGSRKIIRAMEQKAVAEKIMKLQGEVDFAVAHHETRVKNQEAQRKQILDSKLKPKGKLPPEIFSR</sequence>
<dbReference type="PANTHER" id="PTHR34090:SF1">
    <property type="entry name" value="LARGE RIBOSOMAL SUBUNIT PROTEIN ML52"/>
    <property type="match status" value="1"/>
</dbReference>
<comment type="subcellular location">
    <subcellularLocation>
        <location evidence="1">Mitochondrion</location>
    </subcellularLocation>
</comment>
<dbReference type="OrthoDB" id="10249237at2759"/>
<keyword evidence="4 10" id="KW-0689">Ribosomal protein</keyword>
<protein>
    <recommendedName>
        <fullName evidence="7">Large ribosomal subunit protein mL52</fullName>
    </recommendedName>
    <alternativeName>
        <fullName evidence="8">39S ribosomal protein L52, mitochondrial</fullName>
    </alternativeName>
</protein>
<dbReference type="PANTHER" id="PTHR34090">
    <property type="entry name" value="39S RIBOSOMAL PROTEIN L52, MITOCHONDRIAL"/>
    <property type="match status" value="1"/>
</dbReference>
<evidence type="ECO:0000256" key="7">
    <source>
        <dbReference type="ARBA" id="ARBA00035181"/>
    </source>
</evidence>
<comment type="similarity">
    <text evidence="2">Belongs to the mitochondrion-specific ribosomal protein mL52 family.</text>
</comment>
<keyword evidence="3" id="KW-0809">Transit peptide</keyword>
<evidence type="ECO:0000313" key="11">
    <source>
        <dbReference type="Proteomes" id="UP000094527"/>
    </source>
</evidence>
<reference evidence="10 11" key="1">
    <citation type="journal article" date="2016" name="Genome Biol. Evol.">
        <title>Gene Family Evolution Reflects Adaptation to Soil Environmental Stressors in the Genome of the Collembolan Orchesella cincta.</title>
        <authorList>
            <person name="Faddeeva-Vakhrusheva A."/>
            <person name="Derks M.F."/>
            <person name="Anvar S.Y."/>
            <person name="Agamennone V."/>
            <person name="Suring W."/>
            <person name="Smit S."/>
            <person name="van Straalen N.M."/>
            <person name="Roelofs D."/>
        </authorList>
    </citation>
    <scope>NUCLEOTIDE SEQUENCE [LARGE SCALE GENOMIC DNA]</scope>
    <source>
        <tissue evidence="10">Mixed pool</tissue>
    </source>
</reference>
<evidence type="ECO:0000256" key="3">
    <source>
        <dbReference type="ARBA" id="ARBA00022946"/>
    </source>
</evidence>
<dbReference type="GO" id="GO:0032543">
    <property type="term" value="P:mitochondrial translation"/>
    <property type="evidence" value="ECO:0007669"/>
    <property type="project" value="InterPro"/>
</dbReference>
<evidence type="ECO:0000256" key="2">
    <source>
        <dbReference type="ARBA" id="ARBA00007232"/>
    </source>
</evidence>
<feature type="compositionally biased region" description="Basic and acidic residues" evidence="9">
    <location>
        <begin position="127"/>
        <end position="142"/>
    </location>
</feature>
<feature type="region of interest" description="Disordered" evidence="9">
    <location>
        <begin position="127"/>
        <end position="155"/>
    </location>
</feature>
<name>A0A1D2MN12_ORCCI</name>
<keyword evidence="5" id="KW-0496">Mitochondrion</keyword>
<dbReference type="GO" id="GO:0005762">
    <property type="term" value="C:mitochondrial large ribosomal subunit"/>
    <property type="evidence" value="ECO:0007669"/>
    <property type="project" value="InterPro"/>
</dbReference>
<proteinExistence type="inferred from homology"/>
<evidence type="ECO:0000256" key="8">
    <source>
        <dbReference type="ARBA" id="ARBA00035425"/>
    </source>
</evidence>
<organism evidence="10 11">
    <name type="scientific">Orchesella cincta</name>
    <name type="common">Springtail</name>
    <name type="synonym">Podura cincta</name>
    <dbReference type="NCBI Taxonomy" id="48709"/>
    <lineage>
        <taxon>Eukaryota</taxon>
        <taxon>Metazoa</taxon>
        <taxon>Ecdysozoa</taxon>
        <taxon>Arthropoda</taxon>
        <taxon>Hexapoda</taxon>
        <taxon>Collembola</taxon>
        <taxon>Entomobryomorpha</taxon>
        <taxon>Entomobryoidea</taxon>
        <taxon>Orchesellidae</taxon>
        <taxon>Orchesellinae</taxon>
        <taxon>Orchesella</taxon>
    </lineage>
</organism>
<accession>A0A1D2MN12</accession>
<comment type="caution">
    <text evidence="10">The sequence shown here is derived from an EMBL/GenBank/DDBJ whole genome shotgun (WGS) entry which is preliminary data.</text>
</comment>
<dbReference type="Proteomes" id="UP000094527">
    <property type="component" value="Unassembled WGS sequence"/>
</dbReference>
<evidence type="ECO:0000256" key="5">
    <source>
        <dbReference type="ARBA" id="ARBA00023128"/>
    </source>
</evidence>
<evidence type="ECO:0000256" key="1">
    <source>
        <dbReference type="ARBA" id="ARBA00004173"/>
    </source>
</evidence>
<dbReference type="AlphaFoldDB" id="A0A1D2MN12"/>
<dbReference type="Pfam" id="PF18699">
    <property type="entry name" value="MRPL52"/>
    <property type="match status" value="1"/>
</dbReference>
<evidence type="ECO:0000313" key="10">
    <source>
        <dbReference type="EMBL" id="ODM94215.1"/>
    </source>
</evidence>
<dbReference type="InterPro" id="IPR034596">
    <property type="entry name" value="Ribosomal_mL52"/>
</dbReference>
<gene>
    <name evidence="10" type="ORF">Ocin01_12464</name>
</gene>
<keyword evidence="11" id="KW-1185">Reference proteome</keyword>
<evidence type="ECO:0000256" key="6">
    <source>
        <dbReference type="ARBA" id="ARBA00023274"/>
    </source>
</evidence>
<dbReference type="STRING" id="48709.A0A1D2MN12"/>
<dbReference type="GO" id="GO:0003735">
    <property type="term" value="F:structural constituent of ribosome"/>
    <property type="evidence" value="ECO:0007669"/>
    <property type="project" value="InterPro"/>
</dbReference>
<keyword evidence="6" id="KW-0687">Ribonucleoprotein</keyword>
<dbReference type="EMBL" id="LJIJ01000841">
    <property type="protein sequence ID" value="ODM94215.1"/>
    <property type="molecule type" value="Genomic_DNA"/>
</dbReference>
<evidence type="ECO:0000256" key="9">
    <source>
        <dbReference type="SAM" id="MobiDB-lite"/>
    </source>
</evidence>
<dbReference type="OMA" id="CEFCLIV"/>